<evidence type="ECO:0000313" key="8">
    <source>
        <dbReference type="EMBL" id="CAF2131069.1"/>
    </source>
</evidence>
<keyword evidence="5" id="KW-0472">Membrane</keyword>
<evidence type="ECO:0000256" key="1">
    <source>
        <dbReference type="ARBA" id="ARBA00022603"/>
    </source>
</evidence>
<gene>
    <name evidence="9" type="ORF">DARMORV10_A02P41060.1</name>
    <name evidence="8" type="ORF">DARMORV10_A03P54990.1</name>
</gene>
<dbReference type="PANTHER" id="PTHR10108">
    <property type="entry name" value="SAM-DEPENDENT METHYLTRANSFERASE"/>
    <property type="match status" value="1"/>
</dbReference>
<dbReference type="EMBL" id="HG994356">
    <property type="protein sequence ID" value="CAF2144804.1"/>
    <property type="molecule type" value="Genomic_DNA"/>
</dbReference>
<dbReference type="Pfam" id="PF03141">
    <property type="entry name" value="Methyltransf_29"/>
    <property type="match status" value="1"/>
</dbReference>
<comment type="subcellular location">
    <subcellularLocation>
        <location evidence="7">Membrane</location>
        <topology evidence="7">Single-pass type II membrane protein</topology>
    </subcellularLocation>
</comment>
<dbReference type="GO" id="GO:0032259">
    <property type="term" value="P:methylation"/>
    <property type="evidence" value="ECO:0007669"/>
    <property type="project" value="UniProtKB-KW"/>
</dbReference>
<protein>
    <recommendedName>
        <fullName evidence="7">Methyltransferase</fullName>
        <ecNumber evidence="7">2.1.1.-</ecNumber>
    </recommendedName>
</protein>
<evidence type="ECO:0000256" key="3">
    <source>
        <dbReference type="ARBA" id="ARBA00022692"/>
    </source>
</evidence>
<evidence type="ECO:0000256" key="5">
    <source>
        <dbReference type="ARBA" id="ARBA00023136"/>
    </source>
</evidence>
<dbReference type="GO" id="GO:0008168">
    <property type="term" value="F:methyltransferase activity"/>
    <property type="evidence" value="ECO:0007669"/>
    <property type="project" value="UniProtKB-UniRule"/>
</dbReference>
<dbReference type="AlphaFoldDB" id="A0A816WCI1"/>
<keyword evidence="2 7" id="KW-0808">Transferase</keyword>
<dbReference type="PANTHER" id="PTHR10108:SF984">
    <property type="entry name" value="METHYLTRANSFERASE PMT21-RELATED"/>
    <property type="match status" value="1"/>
</dbReference>
<evidence type="ECO:0000256" key="4">
    <source>
        <dbReference type="ARBA" id="ARBA00022989"/>
    </source>
</evidence>
<accession>A0A816WCI1</accession>
<dbReference type="InterPro" id="IPR004159">
    <property type="entry name" value="Put_SAM_MeTrfase"/>
</dbReference>
<evidence type="ECO:0000256" key="2">
    <source>
        <dbReference type="ARBA" id="ARBA00022679"/>
    </source>
</evidence>
<evidence type="ECO:0000313" key="9">
    <source>
        <dbReference type="EMBL" id="CAF2144804.1"/>
    </source>
</evidence>
<dbReference type="Proteomes" id="UP001295469">
    <property type="component" value="Chromosome A02"/>
</dbReference>
<evidence type="ECO:0000256" key="6">
    <source>
        <dbReference type="ARBA" id="ARBA00023180"/>
    </source>
</evidence>
<reference evidence="8" key="1">
    <citation type="submission" date="2021-01" db="EMBL/GenBank/DDBJ databases">
        <authorList>
            <consortium name="Genoscope - CEA"/>
            <person name="William W."/>
        </authorList>
    </citation>
    <scope>NUCLEOTIDE SEQUENCE</scope>
</reference>
<comment type="similarity">
    <text evidence="7">Belongs to the methyltransferase superfamily.</text>
</comment>
<dbReference type="EMBL" id="HG994357">
    <property type="protein sequence ID" value="CAF2131069.1"/>
    <property type="molecule type" value="Genomic_DNA"/>
</dbReference>
<dbReference type="Proteomes" id="UP001295469">
    <property type="component" value="Chromosome A03"/>
</dbReference>
<sequence>MDMNTTYGGLAAALVDDRLWVMNVVSSYAANTRFPLCEAFSTYTRTYDLLPVAGLFTYESQR</sequence>
<keyword evidence="4" id="KW-1133">Transmembrane helix</keyword>
<proteinExistence type="inferred from homology"/>
<dbReference type="GO" id="GO:0016020">
    <property type="term" value="C:membrane"/>
    <property type="evidence" value="ECO:0007669"/>
    <property type="project" value="UniProtKB-SubCell"/>
</dbReference>
<keyword evidence="1 7" id="KW-0489">Methyltransferase</keyword>
<keyword evidence="7" id="KW-0735">Signal-anchor</keyword>
<keyword evidence="3" id="KW-0812">Transmembrane</keyword>
<evidence type="ECO:0000256" key="7">
    <source>
        <dbReference type="RuleBase" id="RU366043"/>
    </source>
</evidence>
<dbReference type="EC" id="2.1.1.-" evidence="7"/>
<organism evidence="8">
    <name type="scientific">Brassica napus</name>
    <name type="common">Rape</name>
    <dbReference type="NCBI Taxonomy" id="3708"/>
    <lineage>
        <taxon>Eukaryota</taxon>
        <taxon>Viridiplantae</taxon>
        <taxon>Streptophyta</taxon>
        <taxon>Embryophyta</taxon>
        <taxon>Tracheophyta</taxon>
        <taxon>Spermatophyta</taxon>
        <taxon>Magnoliopsida</taxon>
        <taxon>eudicotyledons</taxon>
        <taxon>Gunneridae</taxon>
        <taxon>Pentapetalae</taxon>
        <taxon>rosids</taxon>
        <taxon>malvids</taxon>
        <taxon>Brassicales</taxon>
        <taxon>Brassicaceae</taxon>
        <taxon>Brassiceae</taxon>
        <taxon>Brassica</taxon>
    </lineage>
</organism>
<name>A0A816WCI1_BRANA</name>
<keyword evidence="6 7" id="KW-0325">Glycoprotein</keyword>